<dbReference type="InterPro" id="IPR018060">
    <property type="entry name" value="HTH_AraC"/>
</dbReference>
<dbReference type="InterPro" id="IPR009057">
    <property type="entry name" value="Homeodomain-like_sf"/>
</dbReference>
<dbReference type="GO" id="GO:0003700">
    <property type="term" value="F:DNA-binding transcription factor activity"/>
    <property type="evidence" value="ECO:0007669"/>
    <property type="project" value="InterPro"/>
</dbReference>
<evidence type="ECO:0000259" key="4">
    <source>
        <dbReference type="PROSITE" id="PS01124"/>
    </source>
</evidence>
<evidence type="ECO:0000256" key="3">
    <source>
        <dbReference type="ARBA" id="ARBA00023163"/>
    </source>
</evidence>
<dbReference type="Pfam" id="PF12833">
    <property type="entry name" value="HTH_18"/>
    <property type="match status" value="1"/>
</dbReference>
<dbReference type="InterPro" id="IPR014710">
    <property type="entry name" value="RmlC-like_jellyroll"/>
</dbReference>
<evidence type="ECO:0000313" key="5">
    <source>
        <dbReference type="EMBL" id="SHF54236.1"/>
    </source>
</evidence>
<dbReference type="InterPro" id="IPR003313">
    <property type="entry name" value="AraC-bd"/>
</dbReference>
<dbReference type="OrthoDB" id="636258at2"/>
<gene>
    <name evidence="5" type="ORF">SAMN05444008_10978</name>
</gene>
<evidence type="ECO:0000256" key="2">
    <source>
        <dbReference type="ARBA" id="ARBA00023125"/>
    </source>
</evidence>
<accession>A0A1M5CHQ7</accession>
<dbReference type="SUPFAM" id="SSF51215">
    <property type="entry name" value="Regulatory protein AraC"/>
    <property type="match status" value="1"/>
</dbReference>
<dbReference type="InterPro" id="IPR037923">
    <property type="entry name" value="HTH-like"/>
</dbReference>
<reference evidence="5 6" key="1">
    <citation type="submission" date="2016-11" db="EMBL/GenBank/DDBJ databases">
        <authorList>
            <person name="Jaros S."/>
            <person name="Januszkiewicz K."/>
            <person name="Wedrychowicz H."/>
        </authorList>
    </citation>
    <scope>NUCLEOTIDE SEQUENCE [LARGE SCALE GENOMIC DNA]</scope>
    <source>
        <strain evidence="5 6">DSM 26897</strain>
    </source>
</reference>
<dbReference type="SUPFAM" id="SSF46689">
    <property type="entry name" value="Homeodomain-like"/>
    <property type="match status" value="1"/>
</dbReference>
<dbReference type="Gene3D" id="1.10.10.60">
    <property type="entry name" value="Homeodomain-like"/>
    <property type="match status" value="2"/>
</dbReference>
<keyword evidence="1" id="KW-0805">Transcription regulation</keyword>
<dbReference type="STRING" id="1302690.BUE76_07885"/>
<protein>
    <submittedName>
        <fullName evidence="5">Transcriptional regulator, AraC family</fullName>
    </submittedName>
</protein>
<organism evidence="5 6">
    <name type="scientific">Cnuella takakiae</name>
    <dbReference type="NCBI Taxonomy" id="1302690"/>
    <lineage>
        <taxon>Bacteria</taxon>
        <taxon>Pseudomonadati</taxon>
        <taxon>Bacteroidota</taxon>
        <taxon>Chitinophagia</taxon>
        <taxon>Chitinophagales</taxon>
        <taxon>Chitinophagaceae</taxon>
        <taxon>Cnuella</taxon>
    </lineage>
</organism>
<evidence type="ECO:0000256" key="1">
    <source>
        <dbReference type="ARBA" id="ARBA00023015"/>
    </source>
</evidence>
<feature type="domain" description="HTH araC/xylS-type" evidence="4">
    <location>
        <begin position="180"/>
        <end position="280"/>
    </location>
</feature>
<dbReference type="RefSeq" id="WP_073043782.1">
    <property type="nucleotide sequence ID" value="NZ_FQUO01000009.1"/>
</dbReference>
<keyword evidence="2" id="KW-0238">DNA-binding</keyword>
<dbReference type="PANTHER" id="PTHR43280">
    <property type="entry name" value="ARAC-FAMILY TRANSCRIPTIONAL REGULATOR"/>
    <property type="match status" value="1"/>
</dbReference>
<dbReference type="GO" id="GO:0043565">
    <property type="term" value="F:sequence-specific DNA binding"/>
    <property type="evidence" value="ECO:0007669"/>
    <property type="project" value="InterPro"/>
</dbReference>
<proteinExistence type="predicted"/>
<dbReference type="AlphaFoldDB" id="A0A1M5CHQ7"/>
<dbReference type="PROSITE" id="PS00041">
    <property type="entry name" value="HTH_ARAC_FAMILY_1"/>
    <property type="match status" value="1"/>
</dbReference>
<name>A0A1M5CHQ7_9BACT</name>
<dbReference type="InterPro" id="IPR018062">
    <property type="entry name" value="HTH_AraC-typ_CS"/>
</dbReference>
<dbReference type="PANTHER" id="PTHR43280:SF34">
    <property type="entry name" value="ARAC-FAMILY TRANSCRIPTIONAL REGULATOR"/>
    <property type="match status" value="1"/>
</dbReference>
<dbReference type="PROSITE" id="PS01124">
    <property type="entry name" value="HTH_ARAC_FAMILY_2"/>
    <property type="match status" value="1"/>
</dbReference>
<keyword evidence="6" id="KW-1185">Reference proteome</keyword>
<sequence length="283" mass="33232">MRRYVRYEPFDIYCFEASEWIHPTHNHTYFEIIFIREGSGWHMLNGNTLPYRKGDIFLLGPEDYHHFNIEVSTTFAFIRFTESFVKAPGIPKHKHWQQVIDSLYTSGYQSNGSIVQCEEEKMVLDNLLTVLIYEYRNKHNEAYEVIMESLMKALSSILARNLIRQTNFADRKLHPAPLVDRLLIYIRQNISNPEKLKLECLSEAFNYAPTYLSTYFKKQVGDSLQQYIVKYKLSLVANALQNSDKTISSISFEYGFTDESHLSKIFRKYYGCSPGSFRKDKAF</sequence>
<dbReference type="EMBL" id="FQUO01000009">
    <property type="protein sequence ID" value="SHF54236.1"/>
    <property type="molecule type" value="Genomic_DNA"/>
</dbReference>
<evidence type="ECO:0000313" key="6">
    <source>
        <dbReference type="Proteomes" id="UP000184368"/>
    </source>
</evidence>
<dbReference type="Proteomes" id="UP000184368">
    <property type="component" value="Unassembled WGS sequence"/>
</dbReference>
<dbReference type="Pfam" id="PF02311">
    <property type="entry name" value="AraC_binding"/>
    <property type="match status" value="1"/>
</dbReference>
<dbReference type="Gene3D" id="2.60.120.10">
    <property type="entry name" value="Jelly Rolls"/>
    <property type="match status" value="1"/>
</dbReference>
<dbReference type="SMART" id="SM00342">
    <property type="entry name" value="HTH_ARAC"/>
    <property type="match status" value="1"/>
</dbReference>
<keyword evidence="3" id="KW-0804">Transcription</keyword>